<gene>
    <name evidence="6" type="ORF">RN001_011675</name>
</gene>
<reference evidence="7" key="1">
    <citation type="submission" date="2023-01" db="EMBL/GenBank/DDBJ databases">
        <title>Key to firefly adult light organ development and bioluminescence: homeobox transcription factors regulate luciferase expression and transportation to peroxisome.</title>
        <authorList>
            <person name="Fu X."/>
        </authorList>
    </citation>
    <scope>NUCLEOTIDE SEQUENCE [LARGE SCALE GENOMIC DNA]</scope>
</reference>
<evidence type="ECO:0000313" key="7">
    <source>
        <dbReference type="Proteomes" id="UP001353858"/>
    </source>
</evidence>
<dbReference type="InterPro" id="IPR024129">
    <property type="entry name" value="Sphingomy_SMPD4"/>
</dbReference>
<feature type="transmembrane region" description="Helical" evidence="5">
    <location>
        <begin position="790"/>
        <end position="810"/>
    </location>
</feature>
<dbReference type="AlphaFoldDB" id="A0AAN7QE14"/>
<dbReference type="PANTHER" id="PTHR12988">
    <property type="entry name" value="SPHINGOMYELIN PHOSPHODIESTERASE 4"/>
    <property type="match status" value="1"/>
</dbReference>
<evidence type="ECO:0008006" key="8">
    <source>
        <dbReference type="Google" id="ProtNLM"/>
    </source>
</evidence>
<evidence type="ECO:0000313" key="6">
    <source>
        <dbReference type="EMBL" id="KAK4875253.1"/>
    </source>
</evidence>
<evidence type="ECO:0000256" key="5">
    <source>
        <dbReference type="SAM" id="Phobius"/>
    </source>
</evidence>
<comment type="subcellular location">
    <subcellularLocation>
        <location evidence="1">Membrane</location>
        <topology evidence="1">Single-pass membrane protein</topology>
    </subcellularLocation>
</comment>
<evidence type="ECO:0000256" key="2">
    <source>
        <dbReference type="ARBA" id="ARBA00022692"/>
    </source>
</evidence>
<sequence length="836" mass="97371">MLGRQPENFLTCFTQALNRPIQTRCAELAVLFDRGSLKDLHSMFPTLIDNIFGPHSSMCWDLRNITNLEHHKEFDVLQHFLSPQGPLFKVIYTLLRDPMLKFNYSLNFLPSKVRASVDGSTVHPFYMDLIQVDLRTNQTMTLMLNPFDYYFFHFAYHLINPFHQHYQSLTGTPWTTVYYILCCDYALYFLPTNPGNTILPVLSFYNGKNPIYMLPSVNKPAKVSRLIRANFLNQSSTQCLDHHPRNEIWRSETIMTVFIDMWLSNDQVLNSTINFDKGFGITQMPYKQNLKLNDVPTGEYIRIIRVLVKQLHAFASSSKADDSHMGDLKRIVIPYLQGRMYVFLRHLIHTWPLDGSFRLVLELWLSFLQPWRYPGNNYLKLVNQSEVNPDIDDISTMPMKAVEREHMPFMTDNLLAYTVLLQQLLPRFNRVDLSSPKIALILYRLTKVFGQPNLVTYLRAIEFSVQQLDTTPLHSYNINTNSLPPLSPTSNWSTNLLSKEKPNRVDLQDWDQSLHPQDSTFASSTTSWGNVVKQKILEYEGPNFCYKPMFIVPPASEVYELIRHIQKAQEVALSTIELRLKEIKEQMKGFFGFFKSIFGVSETTQDEFTLEERNKVPIYLEHSLKWLMEIFQITEDSIKERQSIESFSSTISSKSSTSQNDIGGLLTPQRVRERIKKIKYEGDPDLQPIQSFEVRVLVRLLYQLSSKINNDFGNQIRNLYYSNTFLGRLSRQVLCPPLTIHKFEKSPGSYSPRVSQELPPRLSFRYFGNFRVIFYLVLLALFSRFACHSYFTLFFVVFTMWFFYICLKALCDNEPSNSNAACELRMDVDVSINESF</sequence>
<keyword evidence="4 5" id="KW-0472">Membrane</keyword>
<proteinExistence type="predicted"/>
<dbReference type="EMBL" id="JARPUR010000005">
    <property type="protein sequence ID" value="KAK4875253.1"/>
    <property type="molecule type" value="Genomic_DNA"/>
</dbReference>
<dbReference type="PANTHER" id="PTHR12988:SF6">
    <property type="entry name" value="SPHINGOMYELIN PHOSPHODIESTERASE 4"/>
    <property type="match status" value="1"/>
</dbReference>
<dbReference type="GO" id="GO:0006685">
    <property type="term" value="P:sphingomyelin catabolic process"/>
    <property type="evidence" value="ECO:0007669"/>
    <property type="project" value="TreeGrafter"/>
</dbReference>
<accession>A0AAN7QE14</accession>
<evidence type="ECO:0000256" key="4">
    <source>
        <dbReference type="ARBA" id="ARBA00023136"/>
    </source>
</evidence>
<comment type="caution">
    <text evidence="6">The sequence shown here is derived from an EMBL/GenBank/DDBJ whole genome shotgun (WGS) entry which is preliminary data.</text>
</comment>
<organism evidence="6 7">
    <name type="scientific">Aquatica leii</name>
    <dbReference type="NCBI Taxonomy" id="1421715"/>
    <lineage>
        <taxon>Eukaryota</taxon>
        <taxon>Metazoa</taxon>
        <taxon>Ecdysozoa</taxon>
        <taxon>Arthropoda</taxon>
        <taxon>Hexapoda</taxon>
        <taxon>Insecta</taxon>
        <taxon>Pterygota</taxon>
        <taxon>Neoptera</taxon>
        <taxon>Endopterygota</taxon>
        <taxon>Coleoptera</taxon>
        <taxon>Polyphaga</taxon>
        <taxon>Elateriformia</taxon>
        <taxon>Elateroidea</taxon>
        <taxon>Lampyridae</taxon>
        <taxon>Luciolinae</taxon>
        <taxon>Aquatica</taxon>
    </lineage>
</organism>
<keyword evidence="7" id="KW-1185">Reference proteome</keyword>
<dbReference type="GO" id="GO:0046475">
    <property type="term" value="P:glycerophospholipid catabolic process"/>
    <property type="evidence" value="ECO:0007669"/>
    <property type="project" value="TreeGrafter"/>
</dbReference>
<dbReference type="GO" id="GO:0046513">
    <property type="term" value="P:ceramide biosynthetic process"/>
    <property type="evidence" value="ECO:0007669"/>
    <property type="project" value="TreeGrafter"/>
</dbReference>
<name>A0AAN7QE14_9COLE</name>
<keyword evidence="2 5" id="KW-0812">Transmembrane</keyword>
<dbReference type="GO" id="GO:0050290">
    <property type="term" value="F:sphingomyelin phosphodiesterase D activity"/>
    <property type="evidence" value="ECO:0007669"/>
    <property type="project" value="InterPro"/>
</dbReference>
<evidence type="ECO:0000256" key="1">
    <source>
        <dbReference type="ARBA" id="ARBA00004167"/>
    </source>
</evidence>
<evidence type="ECO:0000256" key="3">
    <source>
        <dbReference type="ARBA" id="ARBA00022989"/>
    </source>
</evidence>
<dbReference type="Proteomes" id="UP001353858">
    <property type="component" value="Unassembled WGS sequence"/>
</dbReference>
<dbReference type="GO" id="GO:0016020">
    <property type="term" value="C:membrane"/>
    <property type="evidence" value="ECO:0007669"/>
    <property type="project" value="UniProtKB-SubCell"/>
</dbReference>
<protein>
    <recommendedName>
        <fullName evidence="8">Sphingomyelin phosphodiesterase 4</fullName>
    </recommendedName>
</protein>
<keyword evidence="3 5" id="KW-1133">Transmembrane helix</keyword>
<dbReference type="Pfam" id="PF14724">
    <property type="entry name" value="mit_SMPDase"/>
    <property type="match status" value="2"/>
</dbReference>